<name>A0A9D1SMC1_9FIRM</name>
<dbReference type="EMBL" id="DVNI01000134">
    <property type="protein sequence ID" value="HIU64928.1"/>
    <property type="molecule type" value="Genomic_DNA"/>
</dbReference>
<comment type="caution">
    <text evidence="1">The sequence shown here is derived from an EMBL/GenBank/DDBJ whole genome shotgun (WGS) entry which is preliminary data.</text>
</comment>
<evidence type="ECO:0000313" key="2">
    <source>
        <dbReference type="Proteomes" id="UP000824099"/>
    </source>
</evidence>
<evidence type="ECO:0000313" key="1">
    <source>
        <dbReference type="EMBL" id="HIU64928.1"/>
    </source>
</evidence>
<protein>
    <submittedName>
        <fullName evidence="1">Uncharacterized protein</fullName>
    </submittedName>
</protein>
<dbReference type="AlphaFoldDB" id="A0A9D1SMC1"/>
<proteinExistence type="predicted"/>
<organism evidence="1 2">
    <name type="scientific">Candidatus Avacidaminococcus intestinavium</name>
    <dbReference type="NCBI Taxonomy" id="2840684"/>
    <lineage>
        <taxon>Bacteria</taxon>
        <taxon>Bacillati</taxon>
        <taxon>Bacillota</taxon>
        <taxon>Negativicutes</taxon>
        <taxon>Acidaminococcales</taxon>
        <taxon>Acidaminococcaceae</taxon>
        <taxon>Acidaminococcaceae incertae sedis</taxon>
        <taxon>Candidatus Avacidaminococcus</taxon>
    </lineage>
</organism>
<accession>A0A9D1SMC1</accession>
<gene>
    <name evidence="1" type="ORF">IAB06_07850</name>
</gene>
<dbReference type="Proteomes" id="UP000824099">
    <property type="component" value="Unassembled WGS sequence"/>
</dbReference>
<sequence>MAVPIAVWIAAGLGAAGIKIYMDRRDVSQIVENSQARYEEEKYNYYQVQQSLMPLLMFNGRLKLEIWESFKRLVMVLEQIENLPRQVKYMTFTPFRVGKPERNALKENAKIVENILARGIAEMGTGILTGLALYGGTLTQKMEQCEINKFPGFPECEEGTSILEALSTHKIDIPPAGNVAEAAVLNAILDIPAVVQDFGVAALDKKDKKAAIALKDNIDQHSIELADVVGKMQRVQLTLERITGYMNKLFKEYKKEIPKLEELVKTKKDYEQYTSEEKTLLVYTAFLVNVLKGITRIDILLKRGNLYVLNTLDIRDCTEVTKKLFPDEEI</sequence>
<reference evidence="1" key="1">
    <citation type="submission" date="2020-10" db="EMBL/GenBank/DDBJ databases">
        <authorList>
            <person name="Gilroy R."/>
        </authorList>
    </citation>
    <scope>NUCLEOTIDE SEQUENCE</scope>
    <source>
        <strain evidence="1">CHK160-1198</strain>
    </source>
</reference>
<reference evidence="1" key="2">
    <citation type="journal article" date="2021" name="PeerJ">
        <title>Extensive microbial diversity within the chicken gut microbiome revealed by metagenomics and culture.</title>
        <authorList>
            <person name="Gilroy R."/>
            <person name="Ravi A."/>
            <person name="Getino M."/>
            <person name="Pursley I."/>
            <person name="Horton D.L."/>
            <person name="Alikhan N.F."/>
            <person name="Baker D."/>
            <person name="Gharbi K."/>
            <person name="Hall N."/>
            <person name="Watson M."/>
            <person name="Adriaenssens E.M."/>
            <person name="Foster-Nyarko E."/>
            <person name="Jarju S."/>
            <person name="Secka A."/>
            <person name="Antonio M."/>
            <person name="Oren A."/>
            <person name="Chaudhuri R.R."/>
            <person name="La Ragione R."/>
            <person name="Hildebrand F."/>
            <person name="Pallen M.J."/>
        </authorList>
    </citation>
    <scope>NUCLEOTIDE SEQUENCE</scope>
    <source>
        <strain evidence="1">CHK160-1198</strain>
    </source>
</reference>